<dbReference type="AlphaFoldDB" id="G5KFR3"/>
<organism evidence="1 2">
    <name type="scientific">Streptococcus urinalis 2285-97</name>
    <dbReference type="NCBI Taxonomy" id="764291"/>
    <lineage>
        <taxon>Bacteria</taxon>
        <taxon>Bacillati</taxon>
        <taxon>Bacillota</taxon>
        <taxon>Bacilli</taxon>
        <taxon>Lactobacillales</taxon>
        <taxon>Streptococcaceae</taxon>
        <taxon>Streptococcus</taxon>
    </lineage>
</organism>
<dbReference type="InterPro" id="IPR011697">
    <property type="entry name" value="Peptidase_C26"/>
</dbReference>
<dbReference type="PANTHER" id="PTHR43235">
    <property type="entry name" value="GLUTAMINE AMIDOTRANSFERASE PB2B2.05-RELATED"/>
    <property type="match status" value="1"/>
</dbReference>
<gene>
    <name evidence="1" type="ORF">STRUR_1071</name>
</gene>
<dbReference type="Proteomes" id="UP000005388">
    <property type="component" value="Unassembled WGS sequence"/>
</dbReference>
<dbReference type="GO" id="GO:0006598">
    <property type="term" value="P:polyamine catabolic process"/>
    <property type="evidence" value="ECO:0007669"/>
    <property type="project" value="TreeGrafter"/>
</dbReference>
<keyword evidence="2" id="KW-1185">Reference proteome</keyword>
<dbReference type="EMBL" id="AEUZ02000001">
    <property type="protein sequence ID" value="EHJ57106.1"/>
    <property type="molecule type" value="Genomic_DNA"/>
</dbReference>
<name>G5KFR3_9STRE</name>
<reference evidence="1 2" key="1">
    <citation type="journal article" date="2014" name="Int. J. Syst. Evol. Microbiol.">
        <title>Phylogenomics and the dynamic genome evolution of the genus Streptococcus.</title>
        <authorList>
            <consortium name="The Broad Institute Genome Sequencing Platform"/>
            <person name="Richards V.P."/>
            <person name="Palmer S.R."/>
            <person name="Pavinski Bitar P.D."/>
            <person name="Qin X."/>
            <person name="Weinstock G.M."/>
            <person name="Highlander S.K."/>
            <person name="Town C.D."/>
            <person name="Burne R.A."/>
            <person name="Stanhope M.J."/>
        </authorList>
    </citation>
    <scope>NUCLEOTIDE SEQUENCE [LARGE SCALE GENOMIC DNA]</scope>
    <source>
        <strain evidence="1 2">2285-97</strain>
    </source>
</reference>
<dbReference type="GO" id="GO:0005829">
    <property type="term" value="C:cytosol"/>
    <property type="evidence" value="ECO:0007669"/>
    <property type="project" value="TreeGrafter"/>
</dbReference>
<dbReference type="InterPro" id="IPR029062">
    <property type="entry name" value="Class_I_gatase-like"/>
</dbReference>
<accession>G5KFR3</accession>
<dbReference type="GO" id="GO:0033969">
    <property type="term" value="F:gamma-glutamyl-gamma-aminobutyrate hydrolase activity"/>
    <property type="evidence" value="ECO:0007669"/>
    <property type="project" value="TreeGrafter"/>
</dbReference>
<dbReference type="InterPro" id="IPR044668">
    <property type="entry name" value="PuuD-like"/>
</dbReference>
<dbReference type="eggNOG" id="COG2071">
    <property type="taxonomic scope" value="Bacteria"/>
</dbReference>
<evidence type="ECO:0000313" key="2">
    <source>
        <dbReference type="Proteomes" id="UP000005388"/>
    </source>
</evidence>
<comment type="caution">
    <text evidence="1">The sequence shown here is derived from an EMBL/GenBank/DDBJ whole genome shotgun (WGS) entry which is preliminary data.</text>
</comment>
<dbReference type="Pfam" id="PF07722">
    <property type="entry name" value="Peptidase_C26"/>
    <property type="match status" value="1"/>
</dbReference>
<sequence>MSKPIIGITANQRLNPSLDDIPWSYAPTGFVEGVKEAGGTPLLLPIVDEKTAKQYVQMVDKLILIGGQNVDPNFYGESNQAYEDDFMIERDFFEIALIKEAIKLKKPIFTVCRGMQLMNVVLGGTLNQNIPNHWQLEPSETITQ</sequence>
<proteinExistence type="predicted"/>
<dbReference type="PANTHER" id="PTHR43235:SF1">
    <property type="entry name" value="GLUTAMINE AMIDOTRANSFERASE PB2B2.05-RELATED"/>
    <property type="match status" value="1"/>
</dbReference>
<dbReference type="SUPFAM" id="SSF52317">
    <property type="entry name" value="Class I glutamine amidotransferase-like"/>
    <property type="match status" value="1"/>
</dbReference>
<protein>
    <submittedName>
        <fullName evidence="1">Peptidase C26</fullName>
    </submittedName>
</protein>
<dbReference type="STRING" id="764291.STRUR_1071"/>
<evidence type="ECO:0000313" key="1">
    <source>
        <dbReference type="EMBL" id="EHJ57106.1"/>
    </source>
</evidence>
<dbReference type="Gene3D" id="3.40.50.880">
    <property type="match status" value="1"/>
</dbReference>